<organism evidence="2 3">
    <name type="scientific">Burkholderia mayonis</name>
    <dbReference type="NCBI Taxonomy" id="1385591"/>
    <lineage>
        <taxon>Bacteria</taxon>
        <taxon>Pseudomonadati</taxon>
        <taxon>Pseudomonadota</taxon>
        <taxon>Betaproteobacteria</taxon>
        <taxon>Burkholderiales</taxon>
        <taxon>Burkholderiaceae</taxon>
        <taxon>Burkholderia</taxon>
        <taxon>pseudomallei group</taxon>
    </lineage>
</organism>
<evidence type="ECO:0000256" key="1">
    <source>
        <dbReference type="SAM" id="MobiDB-lite"/>
    </source>
</evidence>
<keyword evidence="3" id="KW-1185">Reference proteome</keyword>
<gene>
    <name evidence="2" type="ORF">WS70_18820</name>
</gene>
<dbReference type="AlphaFoldDB" id="A0A1B4FJV2"/>
<evidence type="ECO:0000313" key="3">
    <source>
        <dbReference type="Proteomes" id="UP000062519"/>
    </source>
</evidence>
<accession>A0A1B4FJV2</accession>
<dbReference type="KEGG" id="buu:WS70_18820"/>
<reference evidence="2 3" key="1">
    <citation type="submission" date="2015-12" db="EMBL/GenBank/DDBJ databases">
        <title>Diversity of Burkholderia near neighbor genomes.</title>
        <authorList>
            <person name="Sahl J."/>
            <person name="Wagner D."/>
            <person name="Keim P."/>
        </authorList>
    </citation>
    <scope>NUCLEOTIDE SEQUENCE [LARGE SCALE GENOMIC DNA]</scope>
    <source>
        <strain evidence="2 3">BDU6</strain>
    </source>
</reference>
<dbReference type="EMBL" id="CP013387">
    <property type="protein sequence ID" value="AOJ03959.1"/>
    <property type="molecule type" value="Genomic_DNA"/>
</dbReference>
<feature type="region of interest" description="Disordered" evidence="1">
    <location>
        <begin position="1"/>
        <end position="35"/>
    </location>
</feature>
<proteinExistence type="predicted"/>
<name>A0A1B4FJV2_9BURK</name>
<dbReference type="Proteomes" id="UP000062519">
    <property type="component" value="Chromosome 2"/>
</dbReference>
<evidence type="ECO:0000313" key="2">
    <source>
        <dbReference type="EMBL" id="AOJ03959.1"/>
    </source>
</evidence>
<protein>
    <submittedName>
        <fullName evidence="2">Uncharacterized protein</fullName>
    </submittedName>
</protein>
<sequence length="67" mass="7491">MSTAIARDSQCARASVTDDDDDDDDASPRNSRIVSRLARVAKNIDMTARSRNSGHARPRAWRTFARE</sequence>
<feature type="region of interest" description="Disordered" evidence="1">
    <location>
        <begin position="47"/>
        <end position="67"/>
    </location>
</feature>